<dbReference type="EMBL" id="DTBX01000120">
    <property type="protein sequence ID" value="HGQ55493.1"/>
    <property type="molecule type" value="Genomic_DNA"/>
</dbReference>
<dbReference type="GO" id="GO:0004143">
    <property type="term" value="F:ATP-dependent diacylglycerol kinase activity"/>
    <property type="evidence" value="ECO:0007669"/>
    <property type="project" value="InterPro"/>
</dbReference>
<feature type="transmembrane region" description="Helical" evidence="1">
    <location>
        <begin position="41"/>
        <end position="58"/>
    </location>
</feature>
<proteinExistence type="predicted"/>
<reference evidence="2" key="1">
    <citation type="journal article" date="2020" name="mSystems">
        <title>Genome- and Community-Level Interaction Insights into Carbon Utilization and Element Cycling Functions of Hydrothermarchaeota in Hydrothermal Sediment.</title>
        <authorList>
            <person name="Zhou Z."/>
            <person name="Liu Y."/>
            <person name="Xu W."/>
            <person name="Pan J."/>
            <person name="Luo Z.H."/>
            <person name="Li M."/>
        </authorList>
    </citation>
    <scope>NUCLEOTIDE SEQUENCE [LARGE SCALE GENOMIC DNA]</scope>
    <source>
        <strain evidence="2">SpSt-655</strain>
    </source>
</reference>
<evidence type="ECO:0000256" key="1">
    <source>
        <dbReference type="SAM" id="Phobius"/>
    </source>
</evidence>
<feature type="transmembrane region" description="Helical" evidence="1">
    <location>
        <begin position="64"/>
        <end position="84"/>
    </location>
</feature>
<keyword evidence="1" id="KW-0472">Membrane</keyword>
<evidence type="ECO:0008006" key="3">
    <source>
        <dbReference type="Google" id="ProtNLM"/>
    </source>
</evidence>
<name>A0A7V4FGJ3_UNCW3</name>
<feature type="transmembrane region" description="Helical" evidence="1">
    <location>
        <begin position="6"/>
        <end position="29"/>
    </location>
</feature>
<keyword evidence="1" id="KW-0812">Transmembrane</keyword>
<gene>
    <name evidence="2" type="ORF">ENU28_03385</name>
</gene>
<keyword evidence="1" id="KW-1133">Transmembrane helix</keyword>
<feature type="transmembrane region" description="Helical" evidence="1">
    <location>
        <begin position="96"/>
        <end position="116"/>
    </location>
</feature>
<dbReference type="AlphaFoldDB" id="A0A7V4FGJ3"/>
<protein>
    <recommendedName>
        <fullName evidence="3">Phosphatidate cytidylyltransferase</fullName>
    </recommendedName>
</protein>
<organism evidence="2">
    <name type="scientific">candidate division WOR-3 bacterium</name>
    <dbReference type="NCBI Taxonomy" id="2052148"/>
    <lineage>
        <taxon>Bacteria</taxon>
        <taxon>Bacteria division WOR-3</taxon>
    </lineage>
</organism>
<evidence type="ECO:0000313" key="2">
    <source>
        <dbReference type="EMBL" id="HGQ55493.1"/>
    </source>
</evidence>
<dbReference type="PANTHER" id="PTHR31303:SF1">
    <property type="entry name" value="CTP-DEPENDENT DIACYLGLYCEROL KINASE 1"/>
    <property type="match status" value="1"/>
</dbReference>
<dbReference type="InterPro" id="IPR037997">
    <property type="entry name" value="Dgk1-like"/>
</dbReference>
<accession>A0A7V4FGJ3</accession>
<dbReference type="PANTHER" id="PTHR31303">
    <property type="entry name" value="CTP-DEPENDENT DIACYLGLYCEROL KINASE 1"/>
    <property type="match status" value="1"/>
</dbReference>
<comment type="caution">
    <text evidence="2">The sequence shown here is derived from an EMBL/GenBank/DDBJ whole genome shotgun (WGS) entry which is preliminary data.</text>
</comment>
<sequence>MFLTALTFVLIDFLRLHINPLKSIFIILFGSLLRKKEFSSLTGGSYLMLASFVNMLIFEDRGIFMASIAFLAVGDTMAALVGLTHGRTKIFTLRKTLEGMIACFLSCALISYILSILPNINLPLKIGLIGASIATIIEIIPLEVNDNVLIPLVSAIGMQIFKAILI</sequence>